<dbReference type="RefSeq" id="WP_160332055.1">
    <property type="nucleotide sequence ID" value="NZ_JAOBSU010000051.1"/>
</dbReference>
<proteinExistence type="inferred from homology"/>
<evidence type="ECO:0000256" key="2">
    <source>
        <dbReference type="ARBA" id="ARBA00009142"/>
    </source>
</evidence>
<organism evidence="7 8">
    <name type="scientific">Streptococcus danieliae</name>
    <dbReference type="NCBI Taxonomy" id="747656"/>
    <lineage>
        <taxon>Bacteria</taxon>
        <taxon>Bacillati</taxon>
        <taxon>Bacillota</taxon>
        <taxon>Bacilli</taxon>
        <taxon>Lactobacillales</taxon>
        <taxon>Streptococcaceae</taxon>
        <taxon>Streptococcus</taxon>
    </lineage>
</organism>
<dbReference type="PANTHER" id="PTHR43701:SF2">
    <property type="entry name" value="MEMBRANE TRANSPORTER PROTEIN YJNA-RELATED"/>
    <property type="match status" value="1"/>
</dbReference>
<dbReference type="OrthoDB" id="9777163at2"/>
<comment type="caution">
    <text evidence="7">The sequence shown here is derived from an EMBL/GenBank/DDBJ whole genome shotgun (WGS) entry which is preliminary data.</text>
</comment>
<comment type="similarity">
    <text evidence="2 6">Belongs to the 4-toluene sulfonate uptake permease (TSUP) (TC 2.A.102) family.</text>
</comment>
<evidence type="ECO:0000256" key="5">
    <source>
        <dbReference type="ARBA" id="ARBA00023136"/>
    </source>
</evidence>
<name>A0A7X3KC44_9STRE</name>
<reference evidence="7 8" key="1">
    <citation type="submission" date="2019-12" db="EMBL/GenBank/DDBJ databases">
        <title>Microbes associate with the intestines of laboratory mice.</title>
        <authorList>
            <person name="Navarre W."/>
            <person name="Wong E."/>
        </authorList>
    </citation>
    <scope>NUCLEOTIDE SEQUENCE [LARGE SCALE GENOMIC DNA]</scope>
    <source>
        <strain evidence="7 8">NM51_B2-22</strain>
    </source>
</reference>
<evidence type="ECO:0000256" key="4">
    <source>
        <dbReference type="ARBA" id="ARBA00022989"/>
    </source>
</evidence>
<dbReference type="GO" id="GO:0005886">
    <property type="term" value="C:plasma membrane"/>
    <property type="evidence" value="ECO:0007669"/>
    <property type="project" value="UniProtKB-SubCell"/>
</dbReference>
<feature type="transmembrane region" description="Helical" evidence="6">
    <location>
        <begin position="167"/>
        <end position="189"/>
    </location>
</feature>
<evidence type="ECO:0000313" key="8">
    <source>
        <dbReference type="Proteomes" id="UP000461595"/>
    </source>
</evidence>
<sequence length="280" mass="29590">MLEFGIFISIGILAGLLGSLLGLGGGIILTPILTIALGYDIKVAVVVSIFAVLGTSAGSALAYLEDDLLNLRLAMYLEIFTTIGAFVGALLSRLVQGQFLFILYGLLMFYQAYTMWKKIRGGETHHLQSAVQKEPNLLQKSLSGSYQDLQSKTQVDYQAANIPLGSFIMFLAGVASALLGIGAGAFKVLAMDNVMGLPLKVSSATANFMMGVTGVSSAIFYFSQGSVELPIVAPIVLGVIAGSTLGSRLMPRIPVAFLRVLFVLVLLVTGVQMFLRGLGG</sequence>
<evidence type="ECO:0000256" key="6">
    <source>
        <dbReference type="RuleBase" id="RU363041"/>
    </source>
</evidence>
<dbReference type="PANTHER" id="PTHR43701">
    <property type="entry name" value="MEMBRANE TRANSPORTER PROTEIN MJ0441-RELATED"/>
    <property type="match status" value="1"/>
</dbReference>
<dbReference type="AlphaFoldDB" id="A0A7X3KC44"/>
<dbReference type="Pfam" id="PF01925">
    <property type="entry name" value="TauE"/>
    <property type="match status" value="1"/>
</dbReference>
<accession>A0A7X3KC44</accession>
<gene>
    <name evidence="7" type="ORF">E5983_00850</name>
</gene>
<feature type="transmembrane region" description="Helical" evidence="6">
    <location>
        <begin position="99"/>
        <end position="116"/>
    </location>
</feature>
<keyword evidence="6" id="KW-1003">Cell membrane</keyword>
<evidence type="ECO:0000256" key="3">
    <source>
        <dbReference type="ARBA" id="ARBA00022692"/>
    </source>
</evidence>
<evidence type="ECO:0000256" key="1">
    <source>
        <dbReference type="ARBA" id="ARBA00004141"/>
    </source>
</evidence>
<comment type="subcellular location">
    <subcellularLocation>
        <location evidence="6">Cell membrane</location>
        <topology evidence="6">Multi-pass membrane protein</topology>
    </subcellularLocation>
    <subcellularLocation>
        <location evidence="1">Membrane</location>
        <topology evidence="1">Multi-pass membrane protein</topology>
    </subcellularLocation>
</comment>
<dbReference type="InterPro" id="IPR051598">
    <property type="entry name" value="TSUP/Inactive_protease-like"/>
</dbReference>
<feature type="transmembrane region" description="Helical" evidence="6">
    <location>
        <begin position="6"/>
        <end position="29"/>
    </location>
</feature>
<feature type="transmembrane region" description="Helical" evidence="6">
    <location>
        <begin position="41"/>
        <end position="61"/>
    </location>
</feature>
<feature type="transmembrane region" description="Helical" evidence="6">
    <location>
        <begin position="229"/>
        <end position="249"/>
    </location>
</feature>
<keyword evidence="5 6" id="KW-0472">Membrane</keyword>
<dbReference type="EMBL" id="WSRS01000003">
    <property type="protein sequence ID" value="MVX58223.1"/>
    <property type="molecule type" value="Genomic_DNA"/>
</dbReference>
<keyword evidence="3 6" id="KW-0812">Transmembrane</keyword>
<protein>
    <recommendedName>
        <fullName evidence="6">Probable membrane transporter protein</fullName>
    </recommendedName>
</protein>
<feature type="transmembrane region" description="Helical" evidence="6">
    <location>
        <begin position="73"/>
        <end position="92"/>
    </location>
</feature>
<dbReference type="InterPro" id="IPR002781">
    <property type="entry name" value="TM_pro_TauE-like"/>
</dbReference>
<keyword evidence="4 6" id="KW-1133">Transmembrane helix</keyword>
<dbReference type="Proteomes" id="UP000461595">
    <property type="component" value="Unassembled WGS sequence"/>
</dbReference>
<evidence type="ECO:0000313" key="7">
    <source>
        <dbReference type="EMBL" id="MVX58223.1"/>
    </source>
</evidence>
<feature type="transmembrane region" description="Helical" evidence="6">
    <location>
        <begin position="256"/>
        <end position="275"/>
    </location>
</feature>